<gene>
    <name evidence="1" type="ORF">CCMP2556_LOCUS9501</name>
</gene>
<proteinExistence type="predicted"/>
<sequence length="384" mass="43507">MAVLAQRPSSLRSRHGGLDGVSHDWPDEAFVGSRATTLGPLQWGGRQDRIATQRGWAPSKSCKELQDPFLMPGNGCYLAGFNGTFPEVPCGWEEIEPPLCGAVEQLAKQNKDLARYLFNNVKVCVQCLRACAYSQKACQACGTPLETVPVTQTENVLMGFIFGVEKTSKFSLVISLRRQTVDAIVYDDLLAMSSCHLNALPTNHYVADWIWLLRDPTGAKQLIDTLVQEAWEATRSFLDNAEWRRFIYKEGVTEEMIRQNIMCGFNSPPSQSQLHLQWIVLPLLPFHHQKLLDRTHAQKGRWFPLEYVLPILDHLEQAGEVFEVNGQTSAEDVIKHFNGKGIVYDHIWEQSYARYCASYAAVANWNPQAWRRCYTSTEGRNKKL</sequence>
<dbReference type="Proteomes" id="UP001642484">
    <property type="component" value="Unassembled WGS sequence"/>
</dbReference>
<protein>
    <submittedName>
        <fullName evidence="1">Uncharacterized protein</fullName>
    </submittedName>
</protein>
<evidence type="ECO:0000313" key="1">
    <source>
        <dbReference type="EMBL" id="CAK9009048.1"/>
    </source>
</evidence>
<accession>A0ABP0J436</accession>
<reference evidence="1 2" key="1">
    <citation type="submission" date="2024-02" db="EMBL/GenBank/DDBJ databases">
        <authorList>
            <person name="Chen Y."/>
            <person name="Shah S."/>
            <person name="Dougan E. K."/>
            <person name="Thang M."/>
            <person name="Chan C."/>
        </authorList>
    </citation>
    <scope>NUCLEOTIDE SEQUENCE [LARGE SCALE GENOMIC DNA]</scope>
</reference>
<dbReference type="EMBL" id="CAXAMN010004424">
    <property type="protein sequence ID" value="CAK9009048.1"/>
    <property type="molecule type" value="Genomic_DNA"/>
</dbReference>
<comment type="caution">
    <text evidence="1">The sequence shown here is derived from an EMBL/GenBank/DDBJ whole genome shotgun (WGS) entry which is preliminary data.</text>
</comment>
<name>A0ABP0J436_9DINO</name>
<evidence type="ECO:0000313" key="2">
    <source>
        <dbReference type="Proteomes" id="UP001642484"/>
    </source>
</evidence>
<keyword evidence="2" id="KW-1185">Reference proteome</keyword>
<organism evidence="1 2">
    <name type="scientific">Durusdinium trenchii</name>
    <dbReference type="NCBI Taxonomy" id="1381693"/>
    <lineage>
        <taxon>Eukaryota</taxon>
        <taxon>Sar</taxon>
        <taxon>Alveolata</taxon>
        <taxon>Dinophyceae</taxon>
        <taxon>Suessiales</taxon>
        <taxon>Symbiodiniaceae</taxon>
        <taxon>Durusdinium</taxon>
    </lineage>
</organism>